<dbReference type="GO" id="GO:0016705">
    <property type="term" value="F:oxidoreductase activity, acting on paired donors, with incorporation or reduction of molecular oxygen"/>
    <property type="evidence" value="ECO:0007669"/>
    <property type="project" value="InterPro"/>
</dbReference>
<evidence type="ECO:0000256" key="6">
    <source>
        <dbReference type="ARBA" id="ARBA00023033"/>
    </source>
</evidence>
<dbReference type="PANTHER" id="PTHR47947">
    <property type="entry name" value="CYTOCHROME P450 82C3-RELATED"/>
    <property type="match status" value="1"/>
</dbReference>
<dbReference type="GO" id="GO:0004497">
    <property type="term" value="F:monooxygenase activity"/>
    <property type="evidence" value="ECO:0007669"/>
    <property type="project" value="UniProtKB-KW"/>
</dbReference>
<dbReference type="PANTHER" id="PTHR47947:SF3">
    <property type="entry name" value="CYTOCHROME P450 81D1-LIKE"/>
    <property type="match status" value="1"/>
</dbReference>
<dbReference type="Pfam" id="PF00067">
    <property type="entry name" value="p450"/>
    <property type="match status" value="1"/>
</dbReference>
<keyword evidence="4 8" id="KW-0560">Oxidoreductase</keyword>
<evidence type="ECO:0000256" key="9">
    <source>
        <dbReference type="SAM" id="Phobius"/>
    </source>
</evidence>
<sequence>MDEVYYALLLIFLIFIIKHVFQRNRNLPPSPPSLPILGHLHLLKNPLLHRTLQSLSNKYGPSVVNLKSSLPEPTNTDMDEVYYALLLIFLIFIIKHVFQRNRNLPPSPPSLPILGHLHLLKNPLLHRTLQSLSNKYGPITYFHFGAVPILNVASPSVAEQCFTTHDFVFSNRPKTFVMEEFDSRSVGFSSNSDRWRNLRRVTATQFFSPAIINLHNSSRADEVRFIAKKLFEGSSNGGFWKVDLTALFTEFSFNVLSKMIAGKRWSWSYKVFDQQTLMTMVDYVPILRWVGYSKKLGESIADVREMRNEIAQEQIDDVRQSAKGLKTTVIEALLSLQEAEFCDESIKRLLQSMYAAGTDTSARTLEWTMSLLLNHPEEVKKARNEINDHVKVDRLLEDSDLPKLPYLRCIVNETLRLFPVAPLLLPHFSSKDCVIDGFLIPRETTLLVNVWAIHRDPKVWEEPNKFKPERFRGIQSGREGYKFIPFGMGRRACPGASLAIRLVSLMLGTLIQCFDWERIGSDLVDLEENGGLTIPKAKPLEAMCRPLPPKVTLLSQL</sequence>
<proteinExistence type="evidence at transcript level"/>
<dbReference type="FunFam" id="1.10.630.10:FF:000026">
    <property type="entry name" value="Cytochrome P450 82C4"/>
    <property type="match status" value="1"/>
</dbReference>
<organism evidence="10">
    <name type="scientific">Nothapodytes nimmoniana</name>
    <name type="common">Nothapodytes foetida</name>
    <dbReference type="NCBI Taxonomy" id="159386"/>
    <lineage>
        <taxon>Eukaryota</taxon>
        <taxon>Viridiplantae</taxon>
        <taxon>Streptophyta</taxon>
        <taxon>Embryophyta</taxon>
        <taxon>Tracheophyta</taxon>
        <taxon>Spermatophyta</taxon>
        <taxon>Magnoliopsida</taxon>
        <taxon>eudicotyledons</taxon>
        <taxon>Gunneridae</taxon>
        <taxon>Pentapetalae</taxon>
        <taxon>asterids</taxon>
        <taxon>lamiids</taxon>
        <taxon>Icacinales</taxon>
        <taxon>Icacinaceae</taxon>
        <taxon>Nothapodytes</taxon>
    </lineage>
</organism>
<dbReference type="PRINTS" id="PR00385">
    <property type="entry name" value="P450"/>
</dbReference>
<keyword evidence="6 8" id="KW-0503">Monooxygenase</keyword>
<gene>
    <name evidence="10" type="primary">CYP81CB1</name>
</gene>
<dbReference type="InterPro" id="IPR017972">
    <property type="entry name" value="Cyt_P450_CS"/>
</dbReference>
<comment type="similarity">
    <text evidence="8">Belongs to the cytochrome P450 family.</text>
</comment>
<dbReference type="InterPro" id="IPR050651">
    <property type="entry name" value="Plant_Cytochrome_P450_Monoox"/>
</dbReference>
<protein>
    <submittedName>
        <fullName evidence="10">Cytochrome P450</fullName>
    </submittedName>
</protein>
<evidence type="ECO:0000256" key="4">
    <source>
        <dbReference type="ARBA" id="ARBA00023002"/>
    </source>
</evidence>
<evidence type="ECO:0000256" key="8">
    <source>
        <dbReference type="RuleBase" id="RU000461"/>
    </source>
</evidence>
<dbReference type="Gene3D" id="1.10.630.10">
    <property type="entry name" value="Cytochrome P450"/>
    <property type="match status" value="2"/>
</dbReference>
<feature type="transmembrane region" description="Helical" evidence="9">
    <location>
        <begin position="5"/>
        <end position="21"/>
    </location>
</feature>
<evidence type="ECO:0000256" key="1">
    <source>
        <dbReference type="ARBA" id="ARBA00001971"/>
    </source>
</evidence>
<feature type="binding site" description="axial binding residue" evidence="7">
    <location>
        <position position="493"/>
    </location>
    <ligand>
        <name>heme</name>
        <dbReference type="ChEBI" id="CHEBI:30413"/>
    </ligand>
    <ligandPart>
        <name>Fe</name>
        <dbReference type="ChEBI" id="CHEBI:18248"/>
    </ligandPart>
</feature>
<evidence type="ECO:0000256" key="2">
    <source>
        <dbReference type="ARBA" id="ARBA00022617"/>
    </source>
</evidence>
<dbReference type="GO" id="GO:0005506">
    <property type="term" value="F:iron ion binding"/>
    <property type="evidence" value="ECO:0007669"/>
    <property type="project" value="InterPro"/>
</dbReference>
<keyword evidence="3 7" id="KW-0479">Metal-binding</keyword>
<dbReference type="SUPFAM" id="SSF48264">
    <property type="entry name" value="Cytochrome P450"/>
    <property type="match status" value="2"/>
</dbReference>
<evidence type="ECO:0000256" key="7">
    <source>
        <dbReference type="PIRSR" id="PIRSR602401-1"/>
    </source>
</evidence>
<feature type="transmembrane region" description="Helical" evidence="9">
    <location>
        <begin position="81"/>
        <end position="98"/>
    </location>
</feature>
<dbReference type="InterPro" id="IPR002401">
    <property type="entry name" value="Cyt_P450_E_grp-I"/>
</dbReference>
<keyword evidence="2 7" id="KW-0349">Heme</keyword>
<keyword evidence="9" id="KW-0472">Membrane</keyword>
<evidence type="ECO:0000256" key="3">
    <source>
        <dbReference type="ARBA" id="ARBA00022723"/>
    </source>
</evidence>
<dbReference type="AlphaFoldDB" id="A0A7L7RB99"/>
<name>A0A7L7RB99_NOTNI</name>
<dbReference type="PROSITE" id="PS00086">
    <property type="entry name" value="CYTOCHROME_P450"/>
    <property type="match status" value="1"/>
</dbReference>
<keyword evidence="9" id="KW-1133">Transmembrane helix</keyword>
<keyword evidence="5 7" id="KW-0408">Iron</keyword>
<dbReference type="EMBL" id="MN168782">
    <property type="protein sequence ID" value="QNS29936.1"/>
    <property type="molecule type" value="mRNA"/>
</dbReference>
<reference evidence="10" key="1">
    <citation type="journal article" date="2020" name="Genome">
        <title>Transcriptome-wide identification and characterization of cytochrome P450s from Nothapodytes nimmoniana and their phylogenomic analysis revealed candidate cytochrome P450s involved in camptothecin biosynthetic pathway.</title>
        <authorList>
            <person name="Godbole R.C."/>
            <person name="Pable A.A."/>
            <person name="Barvkar V.T."/>
        </authorList>
    </citation>
    <scope>NUCLEOTIDE SEQUENCE</scope>
</reference>
<dbReference type="GO" id="GO:0020037">
    <property type="term" value="F:heme binding"/>
    <property type="evidence" value="ECO:0007669"/>
    <property type="project" value="InterPro"/>
</dbReference>
<dbReference type="PRINTS" id="PR00463">
    <property type="entry name" value="EP450I"/>
</dbReference>
<comment type="cofactor">
    <cofactor evidence="1 7">
        <name>heme</name>
        <dbReference type="ChEBI" id="CHEBI:30413"/>
    </cofactor>
</comment>
<dbReference type="InterPro" id="IPR036396">
    <property type="entry name" value="Cyt_P450_sf"/>
</dbReference>
<dbReference type="InterPro" id="IPR001128">
    <property type="entry name" value="Cyt_P450"/>
</dbReference>
<accession>A0A7L7RB99</accession>
<evidence type="ECO:0000256" key="5">
    <source>
        <dbReference type="ARBA" id="ARBA00023004"/>
    </source>
</evidence>
<evidence type="ECO:0000313" key="10">
    <source>
        <dbReference type="EMBL" id="QNS29936.1"/>
    </source>
</evidence>
<keyword evidence="9" id="KW-0812">Transmembrane</keyword>